<evidence type="ECO:0000313" key="2">
    <source>
        <dbReference type="EMBL" id="GGY97648.1"/>
    </source>
</evidence>
<dbReference type="InterPro" id="IPR002816">
    <property type="entry name" value="TraB/PrgY/GumN_fam"/>
</dbReference>
<dbReference type="InterPro" id="IPR047111">
    <property type="entry name" value="YbaP-like"/>
</dbReference>
<protein>
    <recommendedName>
        <fullName evidence="4">TraB/GumN family protein</fullName>
    </recommendedName>
</protein>
<evidence type="ECO:0000313" key="3">
    <source>
        <dbReference type="Proteomes" id="UP000648075"/>
    </source>
</evidence>
<dbReference type="Proteomes" id="UP000648075">
    <property type="component" value="Unassembled WGS sequence"/>
</dbReference>
<dbReference type="EMBL" id="BMZA01000002">
    <property type="protein sequence ID" value="GGY97648.1"/>
    <property type="molecule type" value="Genomic_DNA"/>
</dbReference>
<dbReference type="Pfam" id="PF01963">
    <property type="entry name" value="TraB_PrgY_gumN"/>
    <property type="match status" value="1"/>
</dbReference>
<feature type="chain" id="PRO_5037916436" description="TraB/GumN family protein" evidence="1">
    <location>
        <begin position="25"/>
        <end position="304"/>
    </location>
</feature>
<keyword evidence="3" id="KW-1185">Reference proteome</keyword>
<feature type="signal peptide" evidence="1">
    <location>
        <begin position="1"/>
        <end position="24"/>
    </location>
</feature>
<dbReference type="PANTHER" id="PTHR40590:SF1">
    <property type="entry name" value="CYTOPLASMIC PROTEIN"/>
    <property type="match status" value="1"/>
</dbReference>
<dbReference type="PANTHER" id="PTHR40590">
    <property type="entry name" value="CYTOPLASMIC PROTEIN-RELATED"/>
    <property type="match status" value="1"/>
</dbReference>
<sequence length="304" mass="32642">MISSTRRLCAMALGAFALLTSSCAERPAAVPTAAAPAPAVAPALWRVRDADTTIYLFGTVHVLPAPVDWNRGRIAAALAASSVLVTEADIDDQAALQRAFMAKGTRTDGKLLRDTMTPEARARYEAAMRGLGLPEAAFDPLKAWLPAVFLPVETLRRAGYSPESGVETQLVAIAKARGMARDALETPESQLDAFDSIPPEVQIAYLDEVVSQLPEATSVVGRMVDAWKAGKVDELARVINDDEDNPDVRAALLTRRNANWAQWIKTRMAQPGTVFVAVGAGHLGGPDSVQTQLARLHIRVSRVQ</sequence>
<reference evidence="2" key="2">
    <citation type="submission" date="2020-09" db="EMBL/GenBank/DDBJ databases">
        <authorList>
            <person name="Sun Q."/>
            <person name="Kim S."/>
        </authorList>
    </citation>
    <scope>NUCLEOTIDE SEQUENCE</scope>
    <source>
        <strain evidence="2">KCTC 32255</strain>
    </source>
</reference>
<name>A0A918PD09_9SPHN</name>
<evidence type="ECO:0000256" key="1">
    <source>
        <dbReference type="SAM" id="SignalP"/>
    </source>
</evidence>
<proteinExistence type="predicted"/>
<comment type="caution">
    <text evidence="2">The sequence shown here is derived from an EMBL/GenBank/DDBJ whole genome shotgun (WGS) entry which is preliminary data.</text>
</comment>
<dbReference type="CDD" id="cd14789">
    <property type="entry name" value="Tiki"/>
    <property type="match status" value="1"/>
</dbReference>
<organism evidence="2 3">
    <name type="scientific">Novosphingobium colocasiae</name>
    <dbReference type="NCBI Taxonomy" id="1256513"/>
    <lineage>
        <taxon>Bacteria</taxon>
        <taxon>Pseudomonadati</taxon>
        <taxon>Pseudomonadota</taxon>
        <taxon>Alphaproteobacteria</taxon>
        <taxon>Sphingomonadales</taxon>
        <taxon>Sphingomonadaceae</taxon>
        <taxon>Novosphingobium</taxon>
    </lineage>
</organism>
<keyword evidence="1" id="KW-0732">Signal</keyword>
<accession>A0A918PD09</accession>
<dbReference type="PROSITE" id="PS51257">
    <property type="entry name" value="PROKAR_LIPOPROTEIN"/>
    <property type="match status" value="1"/>
</dbReference>
<dbReference type="AlphaFoldDB" id="A0A918PD09"/>
<reference evidence="2" key="1">
    <citation type="journal article" date="2014" name="Int. J. Syst. Evol. Microbiol.">
        <title>Complete genome sequence of Corynebacterium casei LMG S-19264T (=DSM 44701T), isolated from a smear-ripened cheese.</title>
        <authorList>
            <consortium name="US DOE Joint Genome Institute (JGI-PGF)"/>
            <person name="Walter F."/>
            <person name="Albersmeier A."/>
            <person name="Kalinowski J."/>
            <person name="Ruckert C."/>
        </authorList>
    </citation>
    <scope>NUCLEOTIDE SEQUENCE</scope>
    <source>
        <strain evidence="2">KCTC 32255</strain>
    </source>
</reference>
<gene>
    <name evidence="2" type="ORF">GCM10011614_10880</name>
</gene>
<evidence type="ECO:0008006" key="4">
    <source>
        <dbReference type="Google" id="ProtNLM"/>
    </source>
</evidence>